<name>A0ABW3WBN2_9RHOO</name>
<accession>A0ABW3WBN2</accession>
<gene>
    <name evidence="3" type="ORF">ACFQ4M_07525</name>
</gene>
<dbReference type="PANTHER" id="PTHR36698">
    <property type="entry name" value="BLL5892 PROTEIN"/>
    <property type="match status" value="1"/>
</dbReference>
<feature type="domain" description="Mce/MlaD" evidence="2">
    <location>
        <begin position="44"/>
        <end position="113"/>
    </location>
</feature>
<evidence type="ECO:0000313" key="3">
    <source>
        <dbReference type="EMBL" id="MFD1263432.1"/>
    </source>
</evidence>
<protein>
    <submittedName>
        <fullName evidence="3">MlaD family protein</fullName>
    </submittedName>
</protein>
<proteinExistence type="predicted"/>
<dbReference type="Pfam" id="PF02470">
    <property type="entry name" value="MlaD"/>
    <property type="match status" value="1"/>
</dbReference>
<reference evidence="4" key="1">
    <citation type="journal article" date="2019" name="Int. J. Syst. Evol. Microbiol.">
        <title>The Global Catalogue of Microorganisms (GCM) 10K type strain sequencing project: providing services to taxonomists for standard genome sequencing and annotation.</title>
        <authorList>
            <consortium name="The Broad Institute Genomics Platform"/>
            <consortium name="The Broad Institute Genome Sequencing Center for Infectious Disease"/>
            <person name="Wu L."/>
            <person name="Ma J."/>
        </authorList>
    </citation>
    <scope>NUCLEOTIDE SEQUENCE [LARGE SCALE GENOMIC DNA]</scope>
    <source>
        <strain evidence="4">CCUG 48884</strain>
    </source>
</reference>
<comment type="caution">
    <text evidence="3">The sequence shown here is derived from an EMBL/GenBank/DDBJ whole genome shotgun (WGS) entry which is preliminary data.</text>
</comment>
<evidence type="ECO:0000259" key="2">
    <source>
        <dbReference type="Pfam" id="PF02470"/>
    </source>
</evidence>
<dbReference type="Proteomes" id="UP001597158">
    <property type="component" value="Unassembled WGS sequence"/>
</dbReference>
<keyword evidence="4" id="KW-1185">Reference proteome</keyword>
<feature type="region of interest" description="Disordered" evidence="1">
    <location>
        <begin position="294"/>
        <end position="313"/>
    </location>
</feature>
<dbReference type="EMBL" id="JBHTMC010000013">
    <property type="protein sequence ID" value="MFD1263432.1"/>
    <property type="molecule type" value="Genomic_DNA"/>
</dbReference>
<sequence>MENRAHALAAGLFALILGAGIALALWWFSQEREPVRELVLVAQGDINGLGAQSRVRFRGLAVGAVSSVHIDPDDSRNVLVHVRVTRDLPLTRGARASLGTLGVTGLAYVQLDDRGGEPLPLVEASGLPPRIELQPGLLDVLAERALEMVGQFQRVSERMAVLLDDDTLGRVRAALSSIESAASGFDRSLAEMPQTLHSVRSAFSPANLAALSGLLASLERTSAEVAPTLGELRQLLRRLDTMAVRVDQAAVAASDGLLEGTLPQLNELLRDLSATSRRISRLVEEVDSTPQVLLTGRPATEPGPGEAGFSNGR</sequence>
<organism evidence="3 4">
    <name type="scientific">Thauera mechernichensis</name>
    <dbReference type="NCBI Taxonomy" id="82788"/>
    <lineage>
        <taxon>Bacteria</taxon>
        <taxon>Pseudomonadati</taxon>
        <taxon>Pseudomonadota</taxon>
        <taxon>Betaproteobacteria</taxon>
        <taxon>Rhodocyclales</taxon>
        <taxon>Zoogloeaceae</taxon>
        <taxon>Thauera</taxon>
    </lineage>
</organism>
<dbReference type="RefSeq" id="WP_277833182.1">
    <property type="nucleotide sequence ID" value="NZ_JARQZE010000007.1"/>
</dbReference>
<evidence type="ECO:0000313" key="4">
    <source>
        <dbReference type="Proteomes" id="UP001597158"/>
    </source>
</evidence>
<evidence type="ECO:0000256" key="1">
    <source>
        <dbReference type="SAM" id="MobiDB-lite"/>
    </source>
</evidence>
<dbReference type="InterPro" id="IPR003399">
    <property type="entry name" value="Mce/MlaD"/>
</dbReference>
<dbReference type="PANTHER" id="PTHR36698:SF2">
    <property type="entry name" value="MCE_MLAD DOMAIN-CONTAINING PROTEIN"/>
    <property type="match status" value="1"/>
</dbReference>